<gene>
    <name evidence="7" type="ORF">Pc20g07150</name>
    <name evidence="7" type="ORF">PCH_Pc20g07150</name>
</gene>
<accession>B6HDI5</accession>
<keyword evidence="8" id="KW-1185">Reference proteome</keyword>
<keyword evidence="1" id="KW-0479">Metal-binding</keyword>
<dbReference type="BioCyc" id="PCHR:PC20G07150-MONOMER"/>
<dbReference type="EMBL" id="AM920435">
    <property type="protein sequence ID" value="CAP86044.1"/>
    <property type="molecule type" value="Genomic_DNA"/>
</dbReference>
<dbReference type="AlphaFoldDB" id="B6HDI5"/>
<keyword evidence="3" id="KW-0805">Transcription regulation</keyword>
<dbReference type="VEuPathDB" id="FungiDB:PCH_Pc20g07150"/>
<dbReference type="HOGENOM" id="CLU_980400_0_0_1"/>
<dbReference type="OrthoDB" id="3145928at2759"/>
<evidence type="ECO:0000256" key="1">
    <source>
        <dbReference type="ARBA" id="ARBA00022723"/>
    </source>
</evidence>
<keyword evidence="6" id="KW-0539">Nucleus</keyword>
<sequence length="284" mass="32124">MNSSAKRPGRRRGTKSKTRYDTCKSIRCVKRGKAKPHCLRCGSVLQICRAEPLVWDAIIPLSALYERPPIHETSVWLPINDAAAVGHQYHREAVIWYTRSLALLRQQVFQMSASLQGARNVLCSVVAEMKALNIGSKAYMHRTADDLLHEVSEPVARQQHLKTRLAQWYRLFTYLKAIHGSNVDVAAALLLMTYTIVFIEKEAILDFDQGVYDAYGSVFAQIIDLAAAALAWTRNSEGKQPPFKFELGVFLPLLITGLKYPFPEPRRQGLCALRPLIWWPYSLG</sequence>
<reference evidence="7 8" key="1">
    <citation type="journal article" date="2008" name="Nat. Biotechnol.">
        <title>Genome sequencing and analysis of the filamentous fungus Penicillium chrysogenum.</title>
        <authorList>
            <person name="van den Berg M.A."/>
            <person name="Albang R."/>
            <person name="Albermann K."/>
            <person name="Badger J.H."/>
            <person name="Daran J.-M."/>
            <person name="Driessen A.J.M."/>
            <person name="Garcia-Estrada C."/>
            <person name="Fedorova N.D."/>
            <person name="Harris D.M."/>
            <person name="Heijne W.H.M."/>
            <person name="Joardar V.S."/>
            <person name="Kiel J.A.K.W."/>
            <person name="Kovalchuk A."/>
            <person name="Martin J.F."/>
            <person name="Nierman W.C."/>
            <person name="Nijland J.G."/>
            <person name="Pronk J.T."/>
            <person name="Roubos J.A."/>
            <person name="van der Klei I.J."/>
            <person name="van Peij N.N.M.E."/>
            <person name="Veenhuis M."/>
            <person name="von Doehren H."/>
            <person name="Wagner C."/>
            <person name="Wortman J.R."/>
            <person name="Bovenberg R.A.L."/>
        </authorList>
    </citation>
    <scope>NUCLEOTIDE SEQUENCE [LARGE SCALE GENOMIC DNA]</scope>
    <source>
        <strain evidence="8">ATCC 28089 / DSM 1075 / NRRL 1951 / Wisconsin 54-1255</strain>
    </source>
</reference>
<evidence type="ECO:0000313" key="8">
    <source>
        <dbReference type="Proteomes" id="UP000000724"/>
    </source>
</evidence>
<name>B6HDI5_PENRW</name>
<dbReference type="PANTHER" id="PTHR36206">
    <property type="entry name" value="ASPERCRYPTIN BIOSYNTHESIS CLUSTER-SPECIFIC TRANSCRIPTION REGULATOR ATNN-RELATED"/>
    <property type="match status" value="1"/>
</dbReference>
<evidence type="ECO:0000256" key="4">
    <source>
        <dbReference type="ARBA" id="ARBA00023125"/>
    </source>
</evidence>
<dbReference type="InterPro" id="IPR052360">
    <property type="entry name" value="Transcr_Regulatory_Proteins"/>
</dbReference>
<organism evidence="7 8">
    <name type="scientific">Penicillium rubens (strain ATCC 28089 / DSM 1075 / NRRL 1951 / Wisconsin 54-1255)</name>
    <name type="common">Penicillium chrysogenum</name>
    <dbReference type="NCBI Taxonomy" id="500485"/>
    <lineage>
        <taxon>Eukaryota</taxon>
        <taxon>Fungi</taxon>
        <taxon>Dikarya</taxon>
        <taxon>Ascomycota</taxon>
        <taxon>Pezizomycotina</taxon>
        <taxon>Eurotiomycetes</taxon>
        <taxon>Eurotiomycetidae</taxon>
        <taxon>Eurotiales</taxon>
        <taxon>Aspergillaceae</taxon>
        <taxon>Penicillium</taxon>
        <taxon>Penicillium chrysogenum species complex</taxon>
    </lineage>
</organism>
<evidence type="ECO:0000256" key="3">
    <source>
        <dbReference type="ARBA" id="ARBA00023015"/>
    </source>
</evidence>
<evidence type="ECO:0000313" key="7">
    <source>
        <dbReference type="EMBL" id="CAP86044.1"/>
    </source>
</evidence>
<keyword evidence="5" id="KW-0804">Transcription</keyword>
<dbReference type="Proteomes" id="UP000000724">
    <property type="component" value="Contig Pc00c20"/>
</dbReference>
<keyword evidence="4" id="KW-0238">DNA-binding</keyword>
<evidence type="ECO:0000256" key="6">
    <source>
        <dbReference type="ARBA" id="ARBA00023242"/>
    </source>
</evidence>
<keyword evidence="2" id="KW-0862">Zinc</keyword>
<proteinExistence type="predicted"/>
<dbReference type="GO" id="GO:0046872">
    <property type="term" value="F:metal ion binding"/>
    <property type="evidence" value="ECO:0007669"/>
    <property type="project" value="UniProtKB-KW"/>
</dbReference>
<dbReference type="PANTHER" id="PTHR36206:SF16">
    <property type="entry name" value="TRANSCRIPTION FACTOR DOMAIN-CONTAINING PROTEIN-RELATED"/>
    <property type="match status" value="1"/>
</dbReference>
<dbReference type="GO" id="GO:0003677">
    <property type="term" value="F:DNA binding"/>
    <property type="evidence" value="ECO:0007669"/>
    <property type="project" value="UniProtKB-KW"/>
</dbReference>
<evidence type="ECO:0000256" key="2">
    <source>
        <dbReference type="ARBA" id="ARBA00022833"/>
    </source>
</evidence>
<dbReference type="eggNOG" id="ENOG502SPEG">
    <property type="taxonomic scope" value="Eukaryota"/>
</dbReference>
<evidence type="ECO:0000256" key="5">
    <source>
        <dbReference type="ARBA" id="ARBA00023163"/>
    </source>
</evidence>
<protein>
    <submittedName>
        <fullName evidence="7">Pc20g07150 protein</fullName>
    </submittedName>
</protein>